<keyword evidence="10" id="KW-1185">Reference proteome</keyword>
<evidence type="ECO:0000256" key="1">
    <source>
        <dbReference type="ARBA" id="ARBA00012513"/>
    </source>
</evidence>
<evidence type="ECO:0000313" key="11">
    <source>
        <dbReference type="WBParaSite" id="nRc.2.0.1.t32089-RA"/>
    </source>
</evidence>
<dbReference type="PANTHER" id="PTHR44329">
    <property type="entry name" value="SERINE/THREONINE-PROTEIN KINASE TNNI3K-RELATED"/>
    <property type="match status" value="1"/>
</dbReference>
<dbReference type="AlphaFoldDB" id="A0A915K197"/>
<dbReference type="InterPro" id="IPR051681">
    <property type="entry name" value="Ser/Thr_Kinases-Pseudokinases"/>
</dbReference>
<comment type="catalytic activity">
    <reaction evidence="7">
        <text>L-threonyl-[protein] + ATP = O-phospho-L-threonyl-[protein] + ADP + H(+)</text>
        <dbReference type="Rhea" id="RHEA:46608"/>
        <dbReference type="Rhea" id="RHEA-COMP:11060"/>
        <dbReference type="Rhea" id="RHEA-COMP:11605"/>
        <dbReference type="ChEBI" id="CHEBI:15378"/>
        <dbReference type="ChEBI" id="CHEBI:30013"/>
        <dbReference type="ChEBI" id="CHEBI:30616"/>
        <dbReference type="ChEBI" id="CHEBI:61977"/>
        <dbReference type="ChEBI" id="CHEBI:456216"/>
        <dbReference type="EC" id="2.7.11.1"/>
    </reaction>
</comment>
<sequence>MNKAGAFALKRSANSSKLLLSPRNLKPQLTSPDSSPLLFVRYSTTEACNALVQSPCRLDRYHQQRRRLYDDFENLSLKSNLVAETSKGGFGSVFIGKYDGKPVAIKQLHAGRNKAKVNGESLCAELNAFRLNHENIVKILTFSLSGSTIQIVFEYVGRRTLQTLIDDPQEKLDFSRRKHFCLQLSAALAFCHERRVLHLDVKPSNVLLLDHRDDDPSLDVCKLADFGCSRILSPLQQSSTPAAVVDLRCSPIPAVNVFGAQRTTTPKKLHTPLTASTPSFAGTLIYKAPELLRGMPATTKCDVYSYAFVVWQLVTRRQPFDFADQHTIVFCVVAKNLRPSTERGLDFHTDRDGRLITLAKLCWDPEPGLRPEFSIVSSVLENIL</sequence>
<evidence type="ECO:0000256" key="2">
    <source>
        <dbReference type="ARBA" id="ARBA00022527"/>
    </source>
</evidence>
<dbReference type="PANTHER" id="PTHR44329:SF285">
    <property type="entry name" value="V-MOS MOLONEY MURINE SARCOMA VIRAL ONCO HOMOLOG"/>
    <property type="match status" value="1"/>
</dbReference>
<dbReference type="OMA" id="HANGKIC"/>
<feature type="domain" description="Protein kinase" evidence="9">
    <location>
        <begin position="79"/>
        <end position="384"/>
    </location>
</feature>
<dbReference type="GO" id="GO:0005524">
    <property type="term" value="F:ATP binding"/>
    <property type="evidence" value="ECO:0007669"/>
    <property type="project" value="UniProtKB-KW"/>
</dbReference>
<proteinExistence type="predicted"/>
<dbReference type="InterPro" id="IPR011009">
    <property type="entry name" value="Kinase-like_dom_sf"/>
</dbReference>
<evidence type="ECO:0000313" key="10">
    <source>
        <dbReference type="Proteomes" id="UP000887565"/>
    </source>
</evidence>
<keyword evidence="2" id="KW-0723">Serine/threonine-protein kinase</keyword>
<evidence type="ECO:0000256" key="7">
    <source>
        <dbReference type="ARBA" id="ARBA00047899"/>
    </source>
</evidence>
<dbReference type="Pfam" id="PF00069">
    <property type="entry name" value="Pkinase"/>
    <property type="match status" value="2"/>
</dbReference>
<evidence type="ECO:0000256" key="4">
    <source>
        <dbReference type="ARBA" id="ARBA00022741"/>
    </source>
</evidence>
<dbReference type="PROSITE" id="PS50011">
    <property type="entry name" value="PROTEIN_KINASE_DOM"/>
    <property type="match status" value="1"/>
</dbReference>
<protein>
    <recommendedName>
        <fullName evidence="1">non-specific serine/threonine protein kinase</fullName>
        <ecNumber evidence="1">2.7.11.1</ecNumber>
    </recommendedName>
</protein>
<dbReference type="InterPro" id="IPR008271">
    <property type="entry name" value="Ser/Thr_kinase_AS"/>
</dbReference>
<keyword evidence="5" id="KW-0418">Kinase</keyword>
<dbReference type="GO" id="GO:0004674">
    <property type="term" value="F:protein serine/threonine kinase activity"/>
    <property type="evidence" value="ECO:0007669"/>
    <property type="project" value="UniProtKB-KW"/>
</dbReference>
<dbReference type="EC" id="2.7.11.1" evidence="1"/>
<dbReference type="Gene3D" id="3.30.200.20">
    <property type="entry name" value="Phosphorylase Kinase, domain 1"/>
    <property type="match status" value="1"/>
</dbReference>
<organism evidence="10 11">
    <name type="scientific">Romanomermis culicivorax</name>
    <name type="common">Nematode worm</name>
    <dbReference type="NCBI Taxonomy" id="13658"/>
    <lineage>
        <taxon>Eukaryota</taxon>
        <taxon>Metazoa</taxon>
        <taxon>Ecdysozoa</taxon>
        <taxon>Nematoda</taxon>
        <taxon>Enoplea</taxon>
        <taxon>Dorylaimia</taxon>
        <taxon>Mermithida</taxon>
        <taxon>Mermithoidea</taxon>
        <taxon>Mermithidae</taxon>
        <taxon>Romanomermis</taxon>
    </lineage>
</organism>
<evidence type="ECO:0000256" key="6">
    <source>
        <dbReference type="ARBA" id="ARBA00022840"/>
    </source>
</evidence>
<evidence type="ECO:0000256" key="8">
    <source>
        <dbReference type="ARBA" id="ARBA00048679"/>
    </source>
</evidence>
<dbReference type="SMART" id="SM00220">
    <property type="entry name" value="S_TKc"/>
    <property type="match status" value="1"/>
</dbReference>
<accession>A0A915K197</accession>
<comment type="catalytic activity">
    <reaction evidence="8">
        <text>L-seryl-[protein] + ATP = O-phospho-L-seryl-[protein] + ADP + H(+)</text>
        <dbReference type="Rhea" id="RHEA:17989"/>
        <dbReference type="Rhea" id="RHEA-COMP:9863"/>
        <dbReference type="Rhea" id="RHEA-COMP:11604"/>
        <dbReference type="ChEBI" id="CHEBI:15378"/>
        <dbReference type="ChEBI" id="CHEBI:29999"/>
        <dbReference type="ChEBI" id="CHEBI:30616"/>
        <dbReference type="ChEBI" id="CHEBI:83421"/>
        <dbReference type="ChEBI" id="CHEBI:456216"/>
        <dbReference type="EC" id="2.7.11.1"/>
    </reaction>
</comment>
<dbReference type="Gene3D" id="1.10.510.10">
    <property type="entry name" value="Transferase(Phosphotransferase) domain 1"/>
    <property type="match status" value="1"/>
</dbReference>
<keyword evidence="6" id="KW-0067">ATP-binding</keyword>
<dbReference type="SUPFAM" id="SSF56112">
    <property type="entry name" value="Protein kinase-like (PK-like)"/>
    <property type="match status" value="1"/>
</dbReference>
<keyword evidence="4" id="KW-0547">Nucleotide-binding</keyword>
<dbReference type="InterPro" id="IPR000719">
    <property type="entry name" value="Prot_kinase_dom"/>
</dbReference>
<evidence type="ECO:0000256" key="5">
    <source>
        <dbReference type="ARBA" id="ARBA00022777"/>
    </source>
</evidence>
<dbReference type="WBParaSite" id="nRc.2.0.1.t32089-RA">
    <property type="protein sequence ID" value="nRc.2.0.1.t32089-RA"/>
    <property type="gene ID" value="nRc.2.0.1.g32089"/>
</dbReference>
<dbReference type="Proteomes" id="UP000887565">
    <property type="component" value="Unplaced"/>
</dbReference>
<reference evidence="11" key="1">
    <citation type="submission" date="2022-11" db="UniProtKB">
        <authorList>
            <consortium name="WormBaseParasite"/>
        </authorList>
    </citation>
    <scope>IDENTIFICATION</scope>
</reference>
<keyword evidence="3" id="KW-0808">Transferase</keyword>
<evidence type="ECO:0000259" key="9">
    <source>
        <dbReference type="PROSITE" id="PS50011"/>
    </source>
</evidence>
<evidence type="ECO:0000256" key="3">
    <source>
        <dbReference type="ARBA" id="ARBA00022679"/>
    </source>
</evidence>
<dbReference type="PROSITE" id="PS00108">
    <property type="entry name" value="PROTEIN_KINASE_ST"/>
    <property type="match status" value="1"/>
</dbReference>
<name>A0A915K197_ROMCU</name>